<name>A0A8B8F9M5_9HEMI</name>
<comment type="subcellular location">
    <subcellularLocation>
        <location evidence="1">Nucleus</location>
    </subcellularLocation>
</comment>
<evidence type="ECO:0000313" key="6">
    <source>
        <dbReference type="RefSeq" id="XP_025407488.1"/>
    </source>
</evidence>
<dbReference type="PANTHER" id="PTHR19303:SF73">
    <property type="entry name" value="PROTEIN PDC2"/>
    <property type="match status" value="1"/>
</dbReference>
<reference evidence="6" key="1">
    <citation type="submission" date="2025-08" db="UniProtKB">
        <authorList>
            <consortium name="RefSeq"/>
        </authorList>
    </citation>
    <scope>IDENTIFICATION</scope>
    <source>
        <tissue evidence="6">Whole body</tissue>
    </source>
</reference>
<evidence type="ECO:0000256" key="3">
    <source>
        <dbReference type="SAM" id="MobiDB-lite"/>
    </source>
</evidence>
<keyword evidence="5" id="KW-1185">Reference proteome</keyword>
<dbReference type="PROSITE" id="PS51253">
    <property type="entry name" value="HTH_CENPB"/>
    <property type="match status" value="1"/>
</dbReference>
<dbReference type="AlphaFoldDB" id="A0A8B8F9M5"/>
<feature type="compositionally biased region" description="Basic and acidic residues" evidence="3">
    <location>
        <begin position="218"/>
        <end position="227"/>
    </location>
</feature>
<dbReference type="PANTHER" id="PTHR19303">
    <property type="entry name" value="TRANSPOSON"/>
    <property type="match status" value="1"/>
</dbReference>
<protein>
    <submittedName>
        <fullName evidence="6">Uncharacterized protein LOC112681453</fullName>
    </submittedName>
</protein>
<keyword evidence="2" id="KW-0238">DNA-binding</keyword>
<evidence type="ECO:0000313" key="5">
    <source>
        <dbReference type="Proteomes" id="UP000694846"/>
    </source>
</evidence>
<feature type="region of interest" description="Disordered" evidence="3">
    <location>
        <begin position="202"/>
        <end position="227"/>
    </location>
</feature>
<dbReference type="InterPro" id="IPR006600">
    <property type="entry name" value="HTH_CenpB_DNA-bd_dom"/>
</dbReference>
<dbReference type="GO" id="GO:0005634">
    <property type="term" value="C:nucleus"/>
    <property type="evidence" value="ECO:0007669"/>
    <property type="project" value="UniProtKB-SubCell"/>
</dbReference>
<dbReference type="GO" id="GO:0003677">
    <property type="term" value="F:DNA binding"/>
    <property type="evidence" value="ECO:0007669"/>
    <property type="project" value="UniProtKB-KW"/>
</dbReference>
<dbReference type="SMART" id="SM00674">
    <property type="entry name" value="CENPB"/>
    <property type="match status" value="1"/>
</dbReference>
<accession>A0A8B8F9M5</accession>
<evidence type="ECO:0000256" key="1">
    <source>
        <dbReference type="ARBA" id="ARBA00004123"/>
    </source>
</evidence>
<sequence length="263" mass="30475">MNTFKCGKTQIYNIIKNKIKIREEWLKVNGKSKRSLKKTVNDEINKAVWNWFVKARSKNIPISGPMLQEKSKDIAIKLGNTDFKGSNGWLECFSKRHNISWNQVCGESNDANVDEVNEWKSKLVLQAIQWLNVAVNKLKPQTIKSCFAKAGFYENEIDDNEEYEDVQRLCTSMGNSHSINEFINLDNNVYTDNDDINVLIDDQSTNQSDSENEDNEGNNERNDEENQLKTYKETLIYIKSLEQFSMNKCYSELLETISWAKIS</sequence>
<dbReference type="OrthoDB" id="6610663at2759"/>
<dbReference type="Pfam" id="PF03221">
    <property type="entry name" value="HTH_Tnp_Tc5"/>
    <property type="match status" value="1"/>
</dbReference>
<dbReference type="SUPFAM" id="SSF46689">
    <property type="entry name" value="Homeodomain-like"/>
    <property type="match status" value="1"/>
</dbReference>
<organism evidence="5 6">
    <name type="scientific">Sipha flava</name>
    <name type="common">yellow sugarcane aphid</name>
    <dbReference type="NCBI Taxonomy" id="143950"/>
    <lineage>
        <taxon>Eukaryota</taxon>
        <taxon>Metazoa</taxon>
        <taxon>Ecdysozoa</taxon>
        <taxon>Arthropoda</taxon>
        <taxon>Hexapoda</taxon>
        <taxon>Insecta</taxon>
        <taxon>Pterygota</taxon>
        <taxon>Neoptera</taxon>
        <taxon>Paraneoptera</taxon>
        <taxon>Hemiptera</taxon>
        <taxon>Sternorrhyncha</taxon>
        <taxon>Aphidomorpha</taxon>
        <taxon>Aphidoidea</taxon>
        <taxon>Aphididae</taxon>
        <taxon>Sipha</taxon>
    </lineage>
</organism>
<proteinExistence type="predicted"/>
<evidence type="ECO:0000259" key="4">
    <source>
        <dbReference type="PROSITE" id="PS51253"/>
    </source>
</evidence>
<dbReference type="Proteomes" id="UP000694846">
    <property type="component" value="Unplaced"/>
</dbReference>
<dbReference type="GeneID" id="112681453"/>
<gene>
    <name evidence="6" type="primary">LOC112681453</name>
</gene>
<dbReference type="Gene3D" id="1.10.10.60">
    <property type="entry name" value="Homeodomain-like"/>
    <property type="match status" value="1"/>
</dbReference>
<evidence type="ECO:0000256" key="2">
    <source>
        <dbReference type="ARBA" id="ARBA00023125"/>
    </source>
</evidence>
<dbReference type="InterPro" id="IPR009057">
    <property type="entry name" value="Homeodomain-like_sf"/>
</dbReference>
<dbReference type="InterPro" id="IPR050863">
    <property type="entry name" value="CenT-Element_Derived"/>
</dbReference>
<feature type="domain" description="HTH CENPB-type" evidence="4">
    <location>
        <begin position="32"/>
        <end position="103"/>
    </location>
</feature>
<dbReference type="RefSeq" id="XP_025407488.1">
    <property type="nucleotide sequence ID" value="XM_025551703.1"/>
</dbReference>